<dbReference type="InterPro" id="IPR055170">
    <property type="entry name" value="GFO_IDH_MocA-like_dom"/>
</dbReference>
<gene>
    <name evidence="7" type="ORF">FHW23_002835</name>
</gene>
<dbReference type="PANTHER" id="PTHR42840">
    <property type="entry name" value="NAD(P)-BINDING ROSSMANN-FOLD SUPERFAMILY PROTEIN-RELATED"/>
    <property type="match status" value="1"/>
</dbReference>
<dbReference type="GO" id="GO:0050112">
    <property type="term" value="F:inositol 2-dehydrogenase (NAD+) activity"/>
    <property type="evidence" value="ECO:0007669"/>
    <property type="project" value="UniProtKB-EC"/>
</dbReference>
<dbReference type="InterPro" id="IPR036291">
    <property type="entry name" value="NAD(P)-bd_dom_sf"/>
</dbReference>
<accession>A0AAW3T8U8</accession>
<dbReference type="Pfam" id="PF22725">
    <property type="entry name" value="GFO_IDH_MocA_C3"/>
    <property type="match status" value="1"/>
</dbReference>
<dbReference type="SUPFAM" id="SSF51735">
    <property type="entry name" value="NAD(P)-binding Rossmann-fold domains"/>
    <property type="match status" value="1"/>
</dbReference>
<evidence type="ECO:0000256" key="3">
    <source>
        <dbReference type="ARBA" id="ARBA00023027"/>
    </source>
</evidence>
<comment type="caution">
    <text evidence="7">The sequence shown here is derived from an EMBL/GenBank/DDBJ whole genome shotgun (WGS) entry which is preliminary data.</text>
</comment>
<dbReference type="EC" id="1.1.1.18" evidence="7"/>
<evidence type="ECO:0000313" key="8">
    <source>
        <dbReference type="Proteomes" id="UP000590225"/>
    </source>
</evidence>
<organism evidence="7 8">
    <name type="scientific">Curtobacterium pusillum</name>
    <dbReference type="NCBI Taxonomy" id="69373"/>
    <lineage>
        <taxon>Bacteria</taxon>
        <taxon>Bacillati</taxon>
        <taxon>Actinomycetota</taxon>
        <taxon>Actinomycetes</taxon>
        <taxon>Micrococcales</taxon>
        <taxon>Microbacteriaceae</taxon>
        <taxon>Curtobacterium</taxon>
    </lineage>
</organism>
<dbReference type="GO" id="GO:0000166">
    <property type="term" value="F:nucleotide binding"/>
    <property type="evidence" value="ECO:0007669"/>
    <property type="project" value="InterPro"/>
</dbReference>
<reference evidence="7 8" key="1">
    <citation type="submission" date="2020-07" db="EMBL/GenBank/DDBJ databases">
        <title>Above-ground endophytic microbial communities from plants in different locations in the United States.</title>
        <authorList>
            <person name="Frank C."/>
        </authorList>
    </citation>
    <scope>NUCLEOTIDE SEQUENCE [LARGE SCALE GENOMIC DNA]</scope>
    <source>
        <strain evidence="7 8">WPL5_2</strain>
    </source>
</reference>
<dbReference type="Gene3D" id="3.30.360.10">
    <property type="entry name" value="Dihydrodipicolinate Reductase, domain 2"/>
    <property type="match status" value="1"/>
</dbReference>
<dbReference type="Pfam" id="PF01408">
    <property type="entry name" value="GFO_IDH_MocA"/>
    <property type="match status" value="1"/>
</dbReference>
<comment type="similarity">
    <text evidence="1">Belongs to the Gfo/Idh/MocA family.</text>
</comment>
<proteinExistence type="inferred from homology"/>
<feature type="region of interest" description="Disordered" evidence="4">
    <location>
        <begin position="258"/>
        <end position="282"/>
    </location>
</feature>
<dbReference type="Gene3D" id="3.40.50.720">
    <property type="entry name" value="NAD(P)-binding Rossmann-like Domain"/>
    <property type="match status" value="1"/>
</dbReference>
<dbReference type="SUPFAM" id="SSF55347">
    <property type="entry name" value="Glyceraldehyde-3-phosphate dehydrogenase-like, C-terminal domain"/>
    <property type="match status" value="1"/>
</dbReference>
<evidence type="ECO:0000256" key="4">
    <source>
        <dbReference type="SAM" id="MobiDB-lite"/>
    </source>
</evidence>
<dbReference type="EMBL" id="JACGXP010000004">
    <property type="protein sequence ID" value="MBA8991566.1"/>
    <property type="molecule type" value="Genomic_DNA"/>
</dbReference>
<evidence type="ECO:0000259" key="5">
    <source>
        <dbReference type="Pfam" id="PF01408"/>
    </source>
</evidence>
<keyword evidence="2 7" id="KW-0560">Oxidoreductase</keyword>
<feature type="domain" description="Gfo/Idh/MocA-like oxidoreductase N-terminal" evidence="5">
    <location>
        <begin position="1"/>
        <end position="130"/>
    </location>
</feature>
<dbReference type="AlphaFoldDB" id="A0AAW3T8U8"/>
<evidence type="ECO:0000256" key="1">
    <source>
        <dbReference type="ARBA" id="ARBA00010928"/>
    </source>
</evidence>
<dbReference type="PANTHER" id="PTHR42840:SF3">
    <property type="entry name" value="BINDING ROSSMANN FOLD OXIDOREDUCTASE, PUTATIVE (AFU_ORTHOLOGUE AFUA_2G10240)-RELATED"/>
    <property type="match status" value="1"/>
</dbReference>
<evidence type="ECO:0000256" key="2">
    <source>
        <dbReference type="ARBA" id="ARBA00023002"/>
    </source>
</evidence>
<dbReference type="RefSeq" id="WP_182516629.1">
    <property type="nucleotide sequence ID" value="NZ_JACGXP010000004.1"/>
</dbReference>
<feature type="domain" description="GFO/IDH/MocA-like oxidoreductase" evidence="6">
    <location>
        <begin position="138"/>
        <end position="258"/>
    </location>
</feature>
<sequence length="343" mass="36633">MRVGVAGLGRIGAMHARNLARTPGVDEVVLIGRDAGRTAAVQSRLEQQRTADGAAWASVSSTIDPLADVLPSVDGILVASATDTHADLARVVAESRTPLLIEKPLALGVDELTSLSRDLEATGTPIMVAFHRRYDPGYQRLRRHVLDGDVGTLRLVQATENDHYALPLDYIPQSHGMWLDLLVHDFDIIPWVVGDPVVEISMIGSVLDEPVYGDHDDTDTAMVTLRFASGAVGSIGALRRSDAGQDVRLEVTGSKGAYGAGYGPRTPITSTEPDGTAPENPYDTFGDRFVPAFEEEIAHFVRMIRGESESLTPPAAGLVATALAEAAAESFHTGRPVRPRTTA</sequence>
<name>A0AAW3T8U8_9MICO</name>
<protein>
    <submittedName>
        <fullName evidence="7">Myo-inositol 2-dehydrogenase/D-chiro-inositol 1-dehydrogenase</fullName>
        <ecNumber evidence="7">1.1.1.18</ecNumber>
        <ecNumber evidence="7">1.1.1.369</ecNumber>
    </submittedName>
</protein>
<evidence type="ECO:0000313" key="7">
    <source>
        <dbReference type="EMBL" id="MBA8991566.1"/>
    </source>
</evidence>
<dbReference type="EC" id="1.1.1.369" evidence="7"/>
<evidence type="ECO:0000259" key="6">
    <source>
        <dbReference type="Pfam" id="PF22725"/>
    </source>
</evidence>
<keyword evidence="3" id="KW-0520">NAD</keyword>
<dbReference type="Proteomes" id="UP000590225">
    <property type="component" value="Unassembled WGS sequence"/>
</dbReference>
<dbReference type="InterPro" id="IPR000683">
    <property type="entry name" value="Gfo/Idh/MocA-like_OxRdtase_N"/>
</dbReference>